<dbReference type="InterPro" id="IPR003661">
    <property type="entry name" value="HisK_dim/P_dom"/>
</dbReference>
<dbReference type="SUPFAM" id="SSF52980">
    <property type="entry name" value="Restriction endonuclease-like"/>
    <property type="match status" value="1"/>
</dbReference>
<reference evidence="8 9" key="1">
    <citation type="submission" date="2021-04" db="EMBL/GenBank/DDBJ databases">
        <title>Complete genome sequencing of Allochromatium tepidum strain NZ.</title>
        <authorList>
            <person name="Tsukatani Y."/>
            <person name="Mori H."/>
        </authorList>
    </citation>
    <scope>NUCLEOTIDE SEQUENCE [LARGE SCALE GENOMIC DNA]</scope>
    <source>
        <strain evidence="8 9">NZ</strain>
    </source>
</reference>
<keyword evidence="4" id="KW-0418">Kinase</keyword>
<dbReference type="Gene3D" id="3.30.565.10">
    <property type="entry name" value="Histidine kinase-like ATPase, C-terminal domain"/>
    <property type="match status" value="1"/>
</dbReference>
<evidence type="ECO:0000313" key="8">
    <source>
        <dbReference type="EMBL" id="BCU05387.1"/>
    </source>
</evidence>
<evidence type="ECO:0000259" key="7">
    <source>
        <dbReference type="SMART" id="SM00388"/>
    </source>
</evidence>
<evidence type="ECO:0000256" key="2">
    <source>
        <dbReference type="ARBA" id="ARBA00012438"/>
    </source>
</evidence>
<dbReference type="InterPro" id="IPR036890">
    <property type="entry name" value="HATPase_C_sf"/>
</dbReference>
<dbReference type="SMART" id="SM00388">
    <property type="entry name" value="HisKA"/>
    <property type="match status" value="1"/>
</dbReference>
<keyword evidence="3" id="KW-0808">Transferase</keyword>
<feature type="domain" description="Signal transduction histidine kinase dimerisation/phosphoacceptor" evidence="7">
    <location>
        <begin position="14"/>
        <end position="82"/>
    </location>
</feature>
<feature type="domain" description="Histidine kinase/HSP90-like ATPase" evidence="6">
    <location>
        <begin position="128"/>
        <end position="239"/>
    </location>
</feature>
<dbReference type="Pfam" id="PF00512">
    <property type="entry name" value="HisKA"/>
    <property type="match status" value="1"/>
</dbReference>
<dbReference type="InterPro" id="IPR008538">
    <property type="entry name" value="Uma2"/>
</dbReference>
<evidence type="ECO:0000313" key="9">
    <source>
        <dbReference type="Proteomes" id="UP000680679"/>
    </source>
</evidence>
<dbReference type="InterPro" id="IPR003594">
    <property type="entry name" value="HATPase_dom"/>
</dbReference>
<feature type="region of interest" description="Disordered" evidence="5">
    <location>
        <begin position="207"/>
        <end position="232"/>
    </location>
</feature>
<evidence type="ECO:0000256" key="4">
    <source>
        <dbReference type="ARBA" id="ARBA00022777"/>
    </source>
</evidence>
<dbReference type="InterPro" id="IPR012296">
    <property type="entry name" value="Nuclease_put_TT1808"/>
</dbReference>
<protein>
    <recommendedName>
        <fullName evidence="2">histidine kinase</fullName>
        <ecNumber evidence="2">2.7.13.3</ecNumber>
    </recommendedName>
</protein>
<dbReference type="SMART" id="SM00387">
    <property type="entry name" value="HATPase_c"/>
    <property type="match status" value="1"/>
</dbReference>
<proteinExistence type="predicted"/>
<evidence type="ECO:0000256" key="3">
    <source>
        <dbReference type="ARBA" id="ARBA00022679"/>
    </source>
</evidence>
<evidence type="ECO:0000256" key="5">
    <source>
        <dbReference type="SAM" id="MobiDB-lite"/>
    </source>
</evidence>
<gene>
    <name evidence="8" type="ORF">Atep_00640</name>
</gene>
<comment type="catalytic activity">
    <reaction evidence="1">
        <text>ATP + protein L-histidine = ADP + protein N-phospho-L-histidine.</text>
        <dbReference type="EC" id="2.7.13.3"/>
    </reaction>
</comment>
<dbReference type="EC" id="2.7.13.3" evidence="2"/>
<dbReference type="CDD" id="cd06260">
    <property type="entry name" value="DUF820-like"/>
    <property type="match status" value="1"/>
</dbReference>
<dbReference type="CDD" id="cd00082">
    <property type="entry name" value="HisKA"/>
    <property type="match status" value="1"/>
</dbReference>
<name>A0ABN6G7I3_9GAMM</name>
<dbReference type="PANTHER" id="PTHR43047">
    <property type="entry name" value="TWO-COMPONENT HISTIDINE PROTEIN KINASE"/>
    <property type="match status" value="1"/>
</dbReference>
<dbReference type="SUPFAM" id="SSF47384">
    <property type="entry name" value="Homodimeric domain of signal transducing histidine kinase"/>
    <property type="match status" value="1"/>
</dbReference>
<organism evidence="8 9">
    <name type="scientific">Allochromatium tepidum</name>
    <dbReference type="NCBI Taxonomy" id="553982"/>
    <lineage>
        <taxon>Bacteria</taxon>
        <taxon>Pseudomonadati</taxon>
        <taxon>Pseudomonadota</taxon>
        <taxon>Gammaproteobacteria</taxon>
        <taxon>Chromatiales</taxon>
        <taxon>Chromatiaceae</taxon>
        <taxon>Allochromatium</taxon>
    </lineage>
</organism>
<dbReference type="SUPFAM" id="SSF55874">
    <property type="entry name" value="ATPase domain of HSP90 chaperone/DNA topoisomerase II/histidine kinase"/>
    <property type="match status" value="1"/>
</dbReference>
<sequence length="439" mass="48770">MDRANAELARAAQAKDEFLAAMSHELRTPLTSILGLSETMGDGLLGPLSAQQEKAARMIHENGTHLLELINDILDMSRVASGQMHLRWDQVPVDQICEASLRLIGPAAKRKGLRVSLAIDPQAWLVRGDSRRLKQMLVNLLGNAVKFTPEGGAIGLDVQADPERGELCFGIWDTGVGIPREQFERLFQPFVQLDNRPARQYDGTGLGLAPGQSHGSDSRSCTRPWRSGSRARAQRRRVRYLEAQHSVWRKTPMSQAALEPACYDDILDLPEHLVGEILNGTLYTQPRPAAKHARAYSALGYLIGGPFDGSIGGPGGWWIFDEPELHLGADVLVPDLAGWRRERMPAIPDTAWFDLAPDWVCEILSPSTAAKDRAIKRPIYAREGVEHLWLIDPQTRTLEVYRLQADGHWLLLDTLKDDSPVSQPPFEAVTFPLNALWTD</sequence>
<keyword evidence="9" id="KW-1185">Reference proteome</keyword>
<dbReference type="Pfam" id="PF05685">
    <property type="entry name" value="Uma2"/>
    <property type="match status" value="1"/>
</dbReference>
<dbReference type="Gene3D" id="1.10.287.130">
    <property type="match status" value="1"/>
</dbReference>
<dbReference type="Proteomes" id="UP000680679">
    <property type="component" value="Chromosome"/>
</dbReference>
<dbReference type="Gene3D" id="3.90.1570.10">
    <property type="entry name" value="tt1808, chain A"/>
    <property type="match status" value="1"/>
</dbReference>
<accession>A0ABN6G7I3</accession>
<evidence type="ECO:0000256" key="1">
    <source>
        <dbReference type="ARBA" id="ARBA00000085"/>
    </source>
</evidence>
<dbReference type="PANTHER" id="PTHR43047:SF63">
    <property type="entry name" value="HISTIDINE KINASE"/>
    <property type="match status" value="1"/>
</dbReference>
<dbReference type="EMBL" id="AP024563">
    <property type="protein sequence ID" value="BCU05387.1"/>
    <property type="molecule type" value="Genomic_DNA"/>
</dbReference>
<dbReference type="InterPro" id="IPR036097">
    <property type="entry name" value="HisK_dim/P_sf"/>
</dbReference>
<dbReference type="Pfam" id="PF02518">
    <property type="entry name" value="HATPase_c"/>
    <property type="match status" value="1"/>
</dbReference>
<evidence type="ECO:0000259" key="6">
    <source>
        <dbReference type="SMART" id="SM00387"/>
    </source>
</evidence>
<dbReference type="InterPro" id="IPR011335">
    <property type="entry name" value="Restrct_endonuc-II-like"/>
</dbReference>